<protein>
    <submittedName>
        <fullName evidence="1">Uncharacterized protein</fullName>
    </submittedName>
</protein>
<organism evidence="1 2">
    <name type="scientific">Lyophyllum shimeji</name>
    <name type="common">Hon-shimeji</name>
    <name type="synonym">Tricholoma shimeji</name>
    <dbReference type="NCBI Taxonomy" id="47721"/>
    <lineage>
        <taxon>Eukaryota</taxon>
        <taxon>Fungi</taxon>
        <taxon>Dikarya</taxon>
        <taxon>Basidiomycota</taxon>
        <taxon>Agaricomycotina</taxon>
        <taxon>Agaricomycetes</taxon>
        <taxon>Agaricomycetidae</taxon>
        <taxon>Agaricales</taxon>
        <taxon>Tricholomatineae</taxon>
        <taxon>Lyophyllaceae</taxon>
        <taxon>Lyophyllum</taxon>
    </lineage>
</organism>
<evidence type="ECO:0000313" key="2">
    <source>
        <dbReference type="Proteomes" id="UP001063166"/>
    </source>
</evidence>
<keyword evidence="2" id="KW-1185">Reference proteome</keyword>
<evidence type="ECO:0000313" key="1">
    <source>
        <dbReference type="EMBL" id="GLB34679.1"/>
    </source>
</evidence>
<proteinExistence type="predicted"/>
<comment type="caution">
    <text evidence="1">The sequence shown here is derived from an EMBL/GenBank/DDBJ whole genome shotgun (WGS) entry which is preliminary data.</text>
</comment>
<gene>
    <name evidence="1" type="ORF">LshimejAT787_0202440</name>
</gene>
<accession>A0A9P3PFV2</accession>
<dbReference type="Proteomes" id="UP001063166">
    <property type="component" value="Unassembled WGS sequence"/>
</dbReference>
<dbReference type="EMBL" id="BRPK01000002">
    <property type="protein sequence ID" value="GLB34679.1"/>
    <property type="molecule type" value="Genomic_DNA"/>
</dbReference>
<reference evidence="1" key="1">
    <citation type="submission" date="2022-07" db="EMBL/GenBank/DDBJ databases">
        <title>The genome of Lyophyllum shimeji provides insight into the initial evolution of ectomycorrhizal fungal genome.</title>
        <authorList>
            <person name="Kobayashi Y."/>
            <person name="Shibata T."/>
            <person name="Hirakawa H."/>
            <person name="Shigenobu S."/>
            <person name="Nishiyama T."/>
            <person name="Yamada A."/>
            <person name="Hasebe M."/>
            <person name="Kawaguchi M."/>
        </authorList>
    </citation>
    <scope>NUCLEOTIDE SEQUENCE</scope>
    <source>
        <strain evidence="1">AT787</strain>
    </source>
</reference>
<dbReference type="AlphaFoldDB" id="A0A9P3PFV2"/>
<name>A0A9P3PFV2_LYOSH</name>
<sequence>MKHGNEGLDEMGFGIISRYPKRGLYTLPSLRVKKLQAYIRSAQPSAGTSIREAAGKVDKQACILMLNSVILYIVQTQSTFPRATADQHQEDRSFPPSEADYPDLLRSEAMLRSEPISHSHLKAVLRWSRRARMPFEALGIQLSRRTRTAY</sequence>